<dbReference type="InParanoid" id="A0A0R0FCJ1"/>
<name>A0A0R0FCJ1_SOYBN</name>
<reference evidence="2" key="2">
    <citation type="submission" date="2018-02" db="UniProtKB">
        <authorList>
            <consortium name="EnsemblPlants"/>
        </authorList>
    </citation>
    <scope>IDENTIFICATION</scope>
    <source>
        <strain evidence="2">Williams 82</strain>
    </source>
</reference>
<sequence length="101" mass="11253">MLGVWTAIKTASEVVEEVGWKRVIQRELDGRVEVGLDYMDSLCCFSSFSQVVGGHSSCKGKSNQSSVKYGCSLVKGKANHPMENYHIAKFVHVQRARAWAF</sequence>
<evidence type="ECO:0000313" key="2">
    <source>
        <dbReference type="EnsemblPlants" id="KRG99886"/>
    </source>
</evidence>
<dbReference type="EMBL" id="CM000851">
    <property type="protein sequence ID" value="KRG99886.1"/>
    <property type="molecule type" value="Genomic_DNA"/>
</dbReference>
<reference evidence="1 2" key="1">
    <citation type="journal article" date="2010" name="Nature">
        <title>Genome sequence of the palaeopolyploid soybean.</title>
        <authorList>
            <person name="Schmutz J."/>
            <person name="Cannon S.B."/>
            <person name="Schlueter J."/>
            <person name="Ma J."/>
            <person name="Mitros T."/>
            <person name="Nelson W."/>
            <person name="Hyten D.L."/>
            <person name="Song Q."/>
            <person name="Thelen J.J."/>
            <person name="Cheng J."/>
            <person name="Xu D."/>
            <person name="Hellsten U."/>
            <person name="May G.D."/>
            <person name="Yu Y."/>
            <person name="Sakurai T."/>
            <person name="Umezawa T."/>
            <person name="Bhattacharyya M.K."/>
            <person name="Sandhu D."/>
            <person name="Valliyodan B."/>
            <person name="Lindquist E."/>
            <person name="Peto M."/>
            <person name="Grant D."/>
            <person name="Shu S."/>
            <person name="Goodstein D."/>
            <person name="Barry K."/>
            <person name="Futrell-Griggs M."/>
            <person name="Abernathy B."/>
            <person name="Du J."/>
            <person name="Tian Z."/>
            <person name="Zhu L."/>
            <person name="Gill N."/>
            <person name="Joshi T."/>
            <person name="Libault M."/>
            <person name="Sethuraman A."/>
            <person name="Zhang X.-C."/>
            <person name="Shinozaki K."/>
            <person name="Nguyen H.T."/>
            <person name="Wing R.A."/>
            <person name="Cregan P."/>
            <person name="Specht J."/>
            <person name="Grimwood J."/>
            <person name="Rokhsar D."/>
            <person name="Stacey G."/>
            <person name="Shoemaker R.C."/>
            <person name="Jackson S.A."/>
        </authorList>
    </citation>
    <scope>NUCLEOTIDE SEQUENCE [LARGE SCALE GENOMIC DNA]</scope>
    <source>
        <strain evidence="2">cv. Williams 82</strain>
        <tissue evidence="1">Callus</tissue>
    </source>
</reference>
<keyword evidence="3" id="KW-1185">Reference proteome</keyword>
<dbReference type="Proteomes" id="UP000008827">
    <property type="component" value="Chromosome 18"/>
</dbReference>
<proteinExistence type="predicted"/>
<evidence type="ECO:0000313" key="1">
    <source>
        <dbReference type="EMBL" id="KRG99886.1"/>
    </source>
</evidence>
<dbReference type="AlphaFoldDB" id="A0A0R0FCJ1"/>
<evidence type="ECO:0000313" key="3">
    <source>
        <dbReference type="Proteomes" id="UP000008827"/>
    </source>
</evidence>
<dbReference type="EnsemblPlants" id="KRG99886">
    <property type="protein sequence ID" value="KRG99886"/>
    <property type="gene ID" value="GLYMA_18G177600"/>
</dbReference>
<dbReference type="OrthoDB" id="1736692at2759"/>
<accession>A0A0R0FCJ1</accession>
<protein>
    <submittedName>
        <fullName evidence="1 2">Uncharacterized protein</fullName>
    </submittedName>
</protein>
<reference evidence="1" key="3">
    <citation type="submission" date="2018-07" db="EMBL/GenBank/DDBJ databases">
        <title>WGS assembly of Glycine max.</title>
        <authorList>
            <person name="Schmutz J."/>
            <person name="Cannon S."/>
            <person name="Schlueter J."/>
            <person name="Ma J."/>
            <person name="Mitros T."/>
            <person name="Nelson W."/>
            <person name="Hyten D."/>
            <person name="Song Q."/>
            <person name="Thelen J."/>
            <person name="Cheng J."/>
            <person name="Xu D."/>
            <person name="Hellsten U."/>
            <person name="May G."/>
            <person name="Yu Y."/>
            <person name="Sakurai T."/>
            <person name="Umezawa T."/>
            <person name="Bhattacharyya M."/>
            <person name="Sandhu D."/>
            <person name="Valliyodan B."/>
            <person name="Lindquist E."/>
            <person name="Peto M."/>
            <person name="Grant D."/>
            <person name="Shu S."/>
            <person name="Goodstein D."/>
            <person name="Barry K."/>
            <person name="Futrell-Griggs M."/>
            <person name="Abernathy B."/>
            <person name="Du J."/>
            <person name="Tian Z."/>
            <person name="Zhu L."/>
            <person name="Gill N."/>
            <person name="Joshi T."/>
            <person name="Libault M."/>
            <person name="Sethuraman A."/>
            <person name="Zhang X."/>
            <person name="Shinozaki K."/>
            <person name="Nguyen H."/>
            <person name="Wing R."/>
            <person name="Cregan P."/>
            <person name="Specht J."/>
            <person name="Grimwood J."/>
            <person name="Rokhsar D."/>
            <person name="Stacey G."/>
            <person name="Shoemaker R."/>
            <person name="Jackson S."/>
        </authorList>
    </citation>
    <scope>NUCLEOTIDE SEQUENCE</scope>
    <source>
        <tissue evidence="1">Callus</tissue>
    </source>
</reference>
<dbReference type="Gramene" id="KRG99886">
    <property type="protein sequence ID" value="KRG99886"/>
    <property type="gene ID" value="GLYMA_18G177600"/>
</dbReference>
<gene>
    <name evidence="1" type="ORF">GLYMA_18G177600</name>
</gene>
<organism evidence="1">
    <name type="scientific">Glycine max</name>
    <name type="common">Soybean</name>
    <name type="synonym">Glycine hispida</name>
    <dbReference type="NCBI Taxonomy" id="3847"/>
    <lineage>
        <taxon>Eukaryota</taxon>
        <taxon>Viridiplantae</taxon>
        <taxon>Streptophyta</taxon>
        <taxon>Embryophyta</taxon>
        <taxon>Tracheophyta</taxon>
        <taxon>Spermatophyta</taxon>
        <taxon>Magnoliopsida</taxon>
        <taxon>eudicotyledons</taxon>
        <taxon>Gunneridae</taxon>
        <taxon>Pentapetalae</taxon>
        <taxon>rosids</taxon>
        <taxon>fabids</taxon>
        <taxon>Fabales</taxon>
        <taxon>Fabaceae</taxon>
        <taxon>Papilionoideae</taxon>
        <taxon>50 kb inversion clade</taxon>
        <taxon>NPAAA clade</taxon>
        <taxon>indigoferoid/millettioid clade</taxon>
        <taxon>Phaseoleae</taxon>
        <taxon>Glycine</taxon>
        <taxon>Glycine subgen. Soja</taxon>
    </lineage>
</organism>